<feature type="domain" description="Ig-like" evidence="9">
    <location>
        <begin position="5"/>
        <end position="101"/>
    </location>
</feature>
<comment type="subcellular location">
    <subcellularLocation>
        <location evidence="1">Cell membrane</location>
    </subcellularLocation>
</comment>
<evidence type="ECO:0000256" key="3">
    <source>
        <dbReference type="ARBA" id="ARBA00022729"/>
    </source>
</evidence>
<dbReference type="PROSITE" id="PS50835">
    <property type="entry name" value="IG_LIKE"/>
    <property type="match status" value="1"/>
</dbReference>
<keyword evidence="6" id="KW-1015">Disulfide bond</keyword>
<evidence type="ECO:0000256" key="5">
    <source>
        <dbReference type="ARBA" id="ARBA00023136"/>
    </source>
</evidence>
<dbReference type="InterPro" id="IPR052051">
    <property type="entry name" value="TCR_complex_component"/>
</dbReference>
<dbReference type="InterPro" id="IPR013783">
    <property type="entry name" value="Ig-like_fold"/>
</dbReference>
<evidence type="ECO:0000256" key="2">
    <source>
        <dbReference type="ARBA" id="ARBA00022475"/>
    </source>
</evidence>
<evidence type="ECO:0000313" key="11">
    <source>
        <dbReference type="Proteomes" id="UP000694545"/>
    </source>
</evidence>
<evidence type="ECO:0000256" key="7">
    <source>
        <dbReference type="ARBA" id="ARBA00023180"/>
    </source>
</evidence>
<dbReference type="PANTHER" id="PTHR19433">
    <property type="entry name" value="T-CELL RECEPTOR ALPHA CHAIN V REGION-RELATED"/>
    <property type="match status" value="1"/>
</dbReference>
<reference evidence="10" key="1">
    <citation type="submission" date="2025-08" db="UniProtKB">
        <authorList>
            <consortium name="Ensembl"/>
        </authorList>
    </citation>
    <scope>IDENTIFICATION</scope>
</reference>
<evidence type="ECO:0000313" key="10">
    <source>
        <dbReference type="Ensembl" id="ENSVKKP00000018273.1"/>
    </source>
</evidence>
<dbReference type="InterPro" id="IPR007110">
    <property type="entry name" value="Ig-like_dom"/>
</dbReference>
<protein>
    <recommendedName>
        <fullName evidence="9">Ig-like domain-containing protein</fullName>
    </recommendedName>
</protein>
<dbReference type="Pfam" id="PF07686">
    <property type="entry name" value="V-set"/>
    <property type="match status" value="1"/>
</dbReference>
<keyword evidence="3 8" id="KW-0732">Signal</keyword>
<feature type="signal peptide" evidence="8">
    <location>
        <begin position="1"/>
        <end position="23"/>
    </location>
</feature>
<evidence type="ECO:0000259" key="9">
    <source>
        <dbReference type="PROSITE" id="PS50835"/>
    </source>
</evidence>
<dbReference type="GO" id="GO:0009617">
    <property type="term" value="P:response to bacterium"/>
    <property type="evidence" value="ECO:0007669"/>
    <property type="project" value="TreeGrafter"/>
</dbReference>
<keyword evidence="2" id="KW-1003">Cell membrane</keyword>
<feature type="chain" id="PRO_5034497783" description="Ig-like domain-containing protein" evidence="8">
    <location>
        <begin position="24"/>
        <end position="124"/>
    </location>
</feature>
<dbReference type="Gene3D" id="2.60.40.10">
    <property type="entry name" value="Immunoglobulins"/>
    <property type="match status" value="1"/>
</dbReference>
<accession>A0A8D2L8I4</accession>
<dbReference type="GO" id="GO:0002376">
    <property type="term" value="P:immune system process"/>
    <property type="evidence" value="ECO:0007669"/>
    <property type="project" value="UniProtKB-KW"/>
</dbReference>
<keyword evidence="7" id="KW-0325">Glycoprotein</keyword>
<dbReference type="PANTHER" id="PTHR19433:SF111">
    <property type="entry name" value="T CELL RECEPTOR ALPHA VARIABLE 4"/>
    <property type="match status" value="1"/>
</dbReference>
<keyword evidence="5" id="KW-0472">Membrane</keyword>
<sequence>FSKKPSISIFLSISTLLKLPSMGAPDGGELTVTCKHASASPGDSIHWYQQFSNQPPQFIISGFRSISTSDILEGVSLTMAEDHKSSILHFSRVTLKDSAVYFYVLSDTVLCPGGSAVQKPFFSP</sequence>
<dbReference type="AlphaFoldDB" id="A0A8D2L8I4"/>
<dbReference type="InterPro" id="IPR036179">
    <property type="entry name" value="Ig-like_dom_sf"/>
</dbReference>
<dbReference type="Proteomes" id="UP000694545">
    <property type="component" value="Unplaced"/>
</dbReference>
<dbReference type="SUPFAM" id="SSF48726">
    <property type="entry name" value="Immunoglobulin"/>
    <property type="match status" value="1"/>
</dbReference>
<dbReference type="GO" id="GO:0005886">
    <property type="term" value="C:plasma membrane"/>
    <property type="evidence" value="ECO:0007669"/>
    <property type="project" value="UniProtKB-SubCell"/>
</dbReference>
<keyword evidence="11" id="KW-1185">Reference proteome</keyword>
<organism evidence="10 11">
    <name type="scientific">Varanus komodoensis</name>
    <name type="common">Komodo dragon</name>
    <dbReference type="NCBI Taxonomy" id="61221"/>
    <lineage>
        <taxon>Eukaryota</taxon>
        <taxon>Metazoa</taxon>
        <taxon>Chordata</taxon>
        <taxon>Craniata</taxon>
        <taxon>Vertebrata</taxon>
        <taxon>Euteleostomi</taxon>
        <taxon>Lepidosauria</taxon>
        <taxon>Squamata</taxon>
        <taxon>Bifurcata</taxon>
        <taxon>Unidentata</taxon>
        <taxon>Episquamata</taxon>
        <taxon>Toxicofera</taxon>
        <taxon>Anguimorpha</taxon>
        <taxon>Paleoanguimorpha</taxon>
        <taxon>Varanoidea</taxon>
        <taxon>Varanidae</taxon>
        <taxon>Varanus</taxon>
    </lineage>
</organism>
<evidence type="ECO:0000256" key="4">
    <source>
        <dbReference type="ARBA" id="ARBA00022859"/>
    </source>
</evidence>
<evidence type="ECO:0000256" key="8">
    <source>
        <dbReference type="SAM" id="SignalP"/>
    </source>
</evidence>
<evidence type="ECO:0000256" key="6">
    <source>
        <dbReference type="ARBA" id="ARBA00023157"/>
    </source>
</evidence>
<dbReference type="Ensembl" id="ENSVKKT00000018735.1">
    <property type="protein sequence ID" value="ENSVKKP00000018273.1"/>
    <property type="gene ID" value="ENSVKKG00000012453.1"/>
</dbReference>
<dbReference type="OMA" id="PNVMEST"/>
<keyword evidence="4" id="KW-0391">Immunity</keyword>
<proteinExistence type="predicted"/>
<dbReference type="InterPro" id="IPR013106">
    <property type="entry name" value="Ig_V-set"/>
</dbReference>
<name>A0A8D2L8I4_VARKO</name>
<reference evidence="10" key="2">
    <citation type="submission" date="2025-09" db="UniProtKB">
        <authorList>
            <consortium name="Ensembl"/>
        </authorList>
    </citation>
    <scope>IDENTIFICATION</scope>
</reference>
<evidence type="ECO:0000256" key="1">
    <source>
        <dbReference type="ARBA" id="ARBA00004236"/>
    </source>
</evidence>